<comment type="caution">
    <text evidence="2">The sequence shown here is derived from an EMBL/GenBank/DDBJ whole genome shotgun (WGS) entry which is preliminary data.</text>
</comment>
<name>A0AAV5UF66_9BILA</name>
<feature type="compositionally biased region" description="Basic and acidic residues" evidence="1">
    <location>
        <begin position="879"/>
        <end position="897"/>
    </location>
</feature>
<feature type="compositionally biased region" description="Basic and acidic residues" evidence="1">
    <location>
        <begin position="268"/>
        <end position="289"/>
    </location>
</feature>
<feature type="compositionally biased region" description="Low complexity" evidence="1">
    <location>
        <begin position="510"/>
        <end position="520"/>
    </location>
</feature>
<evidence type="ECO:0000256" key="1">
    <source>
        <dbReference type="SAM" id="MobiDB-lite"/>
    </source>
</evidence>
<feature type="compositionally biased region" description="Polar residues" evidence="1">
    <location>
        <begin position="907"/>
        <end position="916"/>
    </location>
</feature>
<feature type="region of interest" description="Disordered" evidence="1">
    <location>
        <begin position="183"/>
        <end position="389"/>
    </location>
</feature>
<feature type="compositionally biased region" description="Polar residues" evidence="1">
    <location>
        <begin position="218"/>
        <end position="227"/>
    </location>
</feature>
<evidence type="ECO:0000313" key="3">
    <source>
        <dbReference type="Proteomes" id="UP001432027"/>
    </source>
</evidence>
<feature type="compositionally biased region" description="Basic and acidic residues" evidence="1">
    <location>
        <begin position="296"/>
        <end position="313"/>
    </location>
</feature>
<proteinExistence type="predicted"/>
<reference evidence="2" key="1">
    <citation type="submission" date="2023-10" db="EMBL/GenBank/DDBJ databases">
        <title>Genome assembly of Pristionchus species.</title>
        <authorList>
            <person name="Yoshida K."/>
            <person name="Sommer R.J."/>
        </authorList>
    </citation>
    <scope>NUCLEOTIDE SEQUENCE</scope>
    <source>
        <strain evidence="2">RS0144</strain>
    </source>
</reference>
<feature type="region of interest" description="Disordered" evidence="1">
    <location>
        <begin position="770"/>
        <end position="930"/>
    </location>
</feature>
<feature type="compositionally biased region" description="Basic and acidic residues" evidence="1">
    <location>
        <begin position="617"/>
        <end position="654"/>
    </location>
</feature>
<feature type="compositionally biased region" description="Pro residues" evidence="1">
    <location>
        <begin position="462"/>
        <end position="471"/>
    </location>
</feature>
<gene>
    <name evidence="2" type="ORF">PENTCL1PPCAC_27280</name>
</gene>
<feature type="compositionally biased region" description="Basic and acidic residues" evidence="1">
    <location>
        <begin position="336"/>
        <end position="346"/>
    </location>
</feature>
<feature type="compositionally biased region" description="Low complexity" evidence="1">
    <location>
        <begin position="545"/>
        <end position="569"/>
    </location>
</feature>
<dbReference type="AlphaFoldDB" id="A0AAV5UF66"/>
<feature type="compositionally biased region" description="Polar residues" evidence="1">
    <location>
        <begin position="445"/>
        <end position="460"/>
    </location>
</feature>
<dbReference type="EMBL" id="BTSX01000006">
    <property type="protein sequence ID" value="GMT05106.1"/>
    <property type="molecule type" value="Genomic_DNA"/>
</dbReference>
<feature type="compositionally biased region" description="Polar residues" evidence="1">
    <location>
        <begin position="981"/>
        <end position="999"/>
    </location>
</feature>
<feature type="region of interest" description="Disordered" evidence="1">
    <location>
        <begin position="430"/>
        <end position="682"/>
    </location>
</feature>
<evidence type="ECO:0000313" key="2">
    <source>
        <dbReference type="EMBL" id="GMT05106.1"/>
    </source>
</evidence>
<protein>
    <submittedName>
        <fullName evidence="2">Uncharacterized protein</fullName>
    </submittedName>
</protein>
<dbReference type="Proteomes" id="UP001432027">
    <property type="component" value="Unassembled WGS sequence"/>
</dbReference>
<feature type="compositionally biased region" description="Polar residues" evidence="1">
    <location>
        <begin position="655"/>
        <end position="668"/>
    </location>
</feature>
<feature type="compositionally biased region" description="Basic and acidic residues" evidence="1">
    <location>
        <begin position="580"/>
        <end position="591"/>
    </location>
</feature>
<feature type="compositionally biased region" description="Polar residues" evidence="1">
    <location>
        <begin position="361"/>
        <end position="370"/>
    </location>
</feature>
<organism evidence="2 3">
    <name type="scientific">Pristionchus entomophagus</name>
    <dbReference type="NCBI Taxonomy" id="358040"/>
    <lineage>
        <taxon>Eukaryota</taxon>
        <taxon>Metazoa</taxon>
        <taxon>Ecdysozoa</taxon>
        <taxon>Nematoda</taxon>
        <taxon>Chromadorea</taxon>
        <taxon>Rhabditida</taxon>
        <taxon>Rhabditina</taxon>
        <taxon>Diplogasteromorpha</taxon>
        <taxon>Diplogasteroidea</taxon>
        <taxon>Neodiplogasteridae</taxon>
        <taxon>Pristionchus</taxon>
    </lineage>
</organism>
<feature type="region of interest" description="Disordered" evidence="1">
    <location>
        <begin position="405"/>
        <end position="424"/>
    </location>
</feature>
<feature type="compositionally biased region" description="Polar residues" evidence="1">
    <location>
        <begin position="812"/>
        <end position="823"/>
    </location>
</feature>
<keyword evidence="3" id="KW-1185">Reference proteome</keyword>
<sequence>PYFPPFERRLSSLNHSTMVLETMAGVVAIEPGMQLLLSLCSLVTMVTVLTACVCCKKPMKHREDDIEEAYGVIPADDPTSPRVNFRFGSGHTGERHSQPASKTPSSVPFGPRTSAPIHHPPRALPPIPAEEDGVSALYAQIDKRAKSVARDDIEYADGGDGPTETYDTIDYDDDIDQLYSRVRPQARRYDYPQFKRDTPPTIANGNGKKTGQRPPTDPTYQSASQIYGPTASEDPYSSIASGPRTTTRPSGDGGGDSSSAYDPGYARVRPEGRTGRSSDDVEGELDHLYSKIRRSASGERTWEREGGEERSDASHPTASLAGLPGSKVTSTVGGGESRREDQRRDQYGAVPAAFGRPVGQIINNPENNNGREVADDGQSSTASRDPSYRYITVRETAETIRARLEREERLRPAPSAPLREHYYSTIGSDRLYESVDDAPPPRPPTISQLAVDTASPSLPSTVHPPLPPTSPIPDRNALQAAAAAAASAGVSPGRSPGPSQPSQLYAAINKPAKAGASKSPSPAPRPAPGGQGNGSAPARSEDHTTTPAHNATSPPTSAASAARSTSRSPFGRPRHATIVKPEDDGFEDVPKVVRPPPQEQQRTPSDERSTVAGGDGPARKESDERSTVSKYNVDLKKREQSPGRLKRDSSEDRSTQTVQRPSVVQDNGQIRDRRASPIPVVSPGIPLMNGSLPPSMSSSINNPFGIDGSSRSMIDPMTSSLISESMTLPEEVMTRSVTTTETTSTDPSGLISRRVIEERETICERRSTCSSRSSSSVHFAASEDEMECGGDERSGAYSARAPVGPRVRHDSGGSQSARYATHSSLERRRVGGAPGPEFTHGGDRVYRVPIHLSDSTQSLEGGEGEEPARSSRSGLPRRQSSEELRAAHERSRQRREGASPSPASGRMSGTATPRTSSRARKEEEMARRLGSTIYTGRDYVSPIDLTTERGWPLTGPSSPPSLRREMAPMADDDLTPRAPIQPTSGRGLTSDRANNNTPRKQPPPPITNGIFTCDLSSSEESLVARRAKYGGASGAEADAASHAAHCPAARRLPRQDGAGGFDGDIVCYCHTPGVQRADVWRSNHQEMHNIGYSRVVEEEIC</sequence>
<feature type="compositionally biased region" description="Basic and acidic residues" evidence="1">
    <location>
        <begin position="187"/>
        <end position="198"/>
    </location>
</feature>
<feature type="non-terminal residue" evidence="2">
    <location>
        <position position="1"/>
    </location>
</feature>
<accession>A0AAV5UF66</accession>
<feature type="region of interest" description="Disordered" evidence="1">
    <location>
        <begin position="81"/>
        <end position="120"/>
    </location>
</feature>
<feature type="compositionally biased region" description="Low complexity" evidence="1">
    <location>
        <begin position="477"/>
        <end position="503"/>
    </location>
</feature>
<feature type="region of interest" description="Disordered" evidence="1">
    <location>
        <begin position="946"/>
        <end position="1009"/>
    </location>
</feature>